<reference evidence="3 4" key="1">
    <citation type="submission" date="2019-02" db="EMBL/GenBank/DDBJ databases">
        <title>Genome sequencing of the rare red list fungi Phellinidium pouzarii.</title>
        <authorList>
            <person name="Buettner E."/>
            <person name="Kellner H."/>
        </authorList>
    </citation>
    <scope>NUCLEOTIDE SEQUENCE [LARGE SCALE GENOMIC DNA]</scope>
    <source>
        <strain evidence="3 4">DSM 108285</strain>
    </source>
</reference>
<protein>
    <recommendedName>
        <fullName evidence="2">Alpha/beta hydrolase fold-3 domain-containing protein</fullName>
    </recommendedName>
</protein>
<proteinExistence type="predicted"/>
<evidence type="ECO:0000259" key="2">
    <source>
        <dbReference type="Pfam" id="PF07859"/>
    </source>
</evidence>
<dbReference type="InterPro" id="IPR029058">
    <property type="entry name" value="AB_hydrolase_fold"/>
</dbReference>
<feature type="domain" description="Alpha/beta hydrolase fold-3" evidence="2">
    <location>
        <begin position="82"/>
        <end position="304"/>
    </location>
</feature>
<comment type="caution">
    <text evidence="3">The sequence shown here is derived from an EMBL/GenBank/DDBJ whole genome shotgun (WGS) entry which is preliminary data.</text>
</comment>
<dbReference type="SUPFAM" id="SSF53474">
    <property type="entry name" value="alpha/beta-Hydrolases"/>
    <property type="match status" value="1"/>
</dbReference>
<keyword evidence="4" id="KW-1185">Reference proteome</keyword>
<organism evidence="3 4">
    <name type="scientific">Phellinidium pouzarii</name>
    <dbReference type="NCBI Taxonomy" id="167371"/>
    <lineage>
        <taxon>Eukaryota</taxon>
        <taxon>Fungi</taxon>
        <taxon>Dikarya</taxon>
        <taxon>Basidiomycota</taxon>
        <taxon>Agaricomycotina</taxon>
        <taxon>Agaricomycetes</taxon>
        <taxon>Hymenochaetales</taxon>
        <taxon>Hymenochaetaceae</taxon>
        <taxon>Phellinidium</taxon>
    </lineage>
</organism>
<dbReference type="InterPro" id="IPR050300">
    <property type="entry name" value="GDXG_lipolytic_enzyme"/>
</dbReference>
<dbReference type="Proteomes" id="UP000308199">
    <property type="component" value="Unassembled WGS sequence"/>
</dbReference>
<dbReference type="PANTHER" id="PTHR48081">
    <property type="entry name" value="AB HYDROLASE SUPERFAMILY PROTEIN C4A8.06C"/>
    <property type="match status" value="1"/>
</dbReference>
<dbReference type="EMBL" id="SGPK01000080">
    <property type="protein sequence ID" value="THH08973.1"/>
    <property type="molecule type" value="Genomic_DNA"/>
</dbReference>
<dbReference type="OrthoDB" id="408631at2759"/>
<accession>A0A4V3XDA4</accession>
<dbReference type="InterPro" id="IPR013094">
    <property type="entry name" value="AB_hydrolase_3"/>
</dbReference>
<sequence>MKDEKQQLDLDIPNNRSIEFQPALEVGVLFRLLVDAVSLPVLLALDKNRFKTTVNTGKTGKCRLCIYIPKSFKAEETPRGVVVHLHGGGWTIPETEAPICRYMADNAGVVVIAPNYRKAPEYPYPHALEQNYLILRWVANGGLASVLRMSHINGASSLRIDSTRIALSGGSAGSNLACALATLAVSRPLPNGACIAAQALLYPALNLSVPYVDKLARVDAARVLPQWMSRFFLHAYLPPPRDTKDPLISPALASDEIVRALPPTIILTAAYDHLAYEADEFSTRLSREGVCVRHRRFEDVGHGFDGIPTTDKRQRMLNDKARDEAWGMIVQLMRETLT</sequence>
<evidence type="ECO:0000313" key="4">
    <source>
        <dbReference type="Proteomes" id="UP000308199"/>
    </source>
</evidence>
<dbReference type="Pfam" id="PF07859">
    <property type="entry name" value="Abhydrolase_3"/>
    <property type="match status" value="1"/>
</dbReference>
<dbReference type="GO" id="GO:0016787">
    <property type="term" value="F:hydrolase activity"/>
    <property type="evidence" value="ECO:0007669"/>
    <property type="project" value="UniProtKB-KW"/>
</dbReference>
<evidence type="ECO:0000256" key="1">
    <source>
        <dbReference type="ARBA" id="ARBA00022801"/>
    </source>
</evidence>
<evidence type="ECO:0000313" key="3">
    <source>
        <dbReference type="EMBL" id="THH08973.1"/>
    </source>
</evidence>
<dbReference type="PANTHER" id="PTHR48081:SF8">
    <property type="entry name" value="ALPHA_BETA HYDROLASE FOLD-3 DOMAIN-CONTAINING PROTEIN-RELATED"/>
    <property type="match status" value="1"/>
</dbReference>
<dbReference type="Gene3D" id="3.40.50.1820">
    <property type="entry name" value="alpha/beta hydrolase"/>
    <property type="match status" value="1"/>
</dbReference>
<dbReference type="AlphaFoldDB" id="A0A4V3XDA4"/>
<gene>
    <name evidence="3" type="ORF">EW145_g2337</name>
</gene>
<keyword evidence="1" id="KW-0378">Hydrolase</keyword>
<name>A0A4V3XDA4_9AGAM</name>